<name>A0A835WFN5_9CHLO</name>
<feature type="compositionally biased region" description="Gly residues" evidence="2">
    <location>
        <begin position="281"/>
        <end position="295"/>
    </location>
</feature>
<dbReference type="AlphaFoldDB" id="A0A835WFN5"/>
<proteinExistence type="predicted"/>
<evidence type="ECO:0000256" key="1">
    <source>
        <dbReference type="SAM" id="Coils"/>
    </source>
</evidence>
<evidence type="ECO:0000256" key="2">
    <source>
        <dbReference type="SAM" id="MobiDB-lite"/>
    </source>
</evidence>
<accession>A0A835WFN5</accession>
<protein>
    <submittedName>
        <fullName evidence="3">Uncharacterized protein</fullName>
    </submittedName>
</protein>
<evidence type="ECO:0000313" key="4">
    <source>
        <dbReference type="Proteomes" id="UP000613740"/>
    </source>
</evidence>
<keyword evidence="4" id="KW-1185">Reference proteome</keyword>
<gene>
    <name evidence="3" type="ORF">HYH02_008564</name>
</gene>
<sequence>MASTVTSRKAGAGALSEDTVEQEYGGDYSEASLEVIRALGPKKGAPFAELDPAERAAALPPSQAECDAAKAQLKAYKQEVDALKNTRLSERERAAIDARRSLMLDVTPEELTWLKMKEYYAAQRAAAAASTAATSASGAASTSASAGAGPDAAAAGDDVTALRAELVRLAMEALGSATDTDELEARAASHLAAATSSSGISGSTGRGGGADAAALAAAADAAVAAVMAGTSSRYREDYLEEDRLTRQVARQRGQRSQAFALSLAAAVGVSVARWWLRRGRGNGGAAAGAGGGSGGPSRSRSTQLMQ</sequence>
<feature type="compositionally biased region" description="Low complexity" evidence="2">
    <location>
        <begin position="296"/>
        <end position="306"/>
    </location>
</feature>
<feature type="region of interest" description="Disordered" evidence="2">
    <location>
        <begin position="1"/>
        <end position="23"/>
    </location>
</feature>
<dbReference type="OrthoDB" id="550981at2759"/>
<feature type="region of interest" description="Disordered" evidence="2">
    <location>
        <begin position="281"/>
        <end position="306"/>
    </location>
</feature>
<dbReference type="Proteomes" id="UP000613740">
    <property type="component" value="Unassembled WGS sequence"/>
</dbReference>
<evidence type="ECO:0000313" key="3">
    <source>
        <dbReference type="EMBL" id="KAG2446578.1"/>
    </source>
</evidence>
<organism evidence="3 4">
    <name type="scientific">Chlamydomonas schloesseri</name>
    <dbReference type="NCBI Taxonomy" id="2026947"/>
    <lineage>
        <taxon>Eukaryota</taxon>
        <taxon>Viridiplantae</taxon>
        <taxon>Chlorophyta</taxon>
        <taxon>core chlorophytes</taxon>
        <taxon>Chlorophyceae</taxon>
        <taxon>CS clade</taxon>
        <taxon>Chlamydomonadales</taxon>
        <taxon>Chlamydomonadaceae</taxon>
        <taxon>Chlamydomonas</taxon>
    </lineage>
</organism>
<feature type="coiled-coil region" evidence="1">
    <location>
        <begin position="66"/>
        <end position="93"/>
    </location>
</feature>
<keyword evidence="1" id="KW-0175">Coiled coil</keyword>
<dbReference type="EMBL" id="JAEHOD010000026">
    <property type="protein sequence ID" value="KAG2446578.1"/>
    <property type="molecule type" value="Genomic_DNA"/>
</dbReference>
<reference evidence="3" key="1">
    <citation type="journal article" date="2020" name="bioRxiv">
        <title>Comparative genomics of Chlamydomonas.</title>
        <authorList>
            <person name="Craig R.J."/>
            <person name="Hasan A.R."/>
            <person name="Ness R.W."/>
            <person name="Keightley P.D."/>
        </authorList>
    </citation>
    <scope>NUCLEOTIDE SEQUENCE</scope>
    <source>
        <strain evidence="3">CCAP 11/173</strain>
    </source>
</reference>
<comment type="caution">
    <text evidence="3">The sequence shown here is derived from an EMBL/GenBank/DDBJ whole genome shotgun (WGS) entry which is preliminary data.</text>
</comment>